<feature type="compositionally biased region" description="Gly residues" evidence="1">
    <location>
        <begin position="1012"/>
        <end position="1031"/>
    </location>
</feature>
<feature type="compositionally biased region" description="Pro residues" evidence="1">
    <location>
        <begin position="196"/>
        <end position="211"/>
    </location>
</feature>
<feature type="compositionally biased region" description="Gly residues" evidence="1">
    <location>
        <begin position="1175"/>
        <end position="1197"/>
    </location>
</feature>
<feature type="compositionally biased region" description="Low complexity" evidence="1">
    <location>
        <begin position="752"/>
        <end position="763"/>
    </location>
</feature>
<feature type="region of interest" description="Disordered" evidence="1">
    <location>
        <begin position="829"/>
        <end position="1212"/>
    </location>
</feature>
<feature type="compositionally biased region" description="Acidic residues" evidence="1">
    <location>
        <begin position="115"/>
        <end position="124"/>
    </location>
</feature>
<evidence type="ECO:0000313" key="2">
    <source>
        <dbReference type="EMBL" id="GLC56664.1"/>
    </source>
</evidence>
<feature type="compositionally biased region" description="Gly residues" evidence="1">
    <location>
        <begin position="221"/>
        <end position="238"/>
    </location>
</feature>
<feature type="compositionally biased region" description="Low complexity" evidence="1">
    <location>
        <begin position="494"/>
        <end position="503"/>
    </location>
</feature>
<feature type="compositionally biased region" description="Gly residues" evidence="1">
    <location>
        <begin position="939"/>
        <end position="949"/>
    </location>
</feature>
<feature type="region of interest" description="Disordered" evidence="1">
    <location>
        <begin position="1"/>
        <end position="136"/>
    </location>
</feature>
<feature type="compositionally biased region" description="Low complexity" evidence="1">
    <location>
        <begin position="846"/>
        <end position="858"/>
    </location>
</feature>
<feature type="compositionally biased region" description="Basic and acidic residues" evidence="1">
    <location>
        <begin position="766"/>
        <end position="776"/>
    </location>
</feature>
<feature type="region of interest" description="Disordered" evidence="1">
    <location>
        <begin position="153"/>
        <end position="358"/>
    </location>
</feature>
<feature type="compositionally biased region" description="Low complexity" evidence="1">
    <location>
        <begin position="421"/>
        <end position="431"/>
    </location>
</feature>
<feature type="compositionally biased region" description="Gly residues" evidence="1">
    <location>
        <begin position="830"/>
        <end position="839"/>
    </location>
</feature>
<gene>
    <name evidence="2" type="primary">PLEST004193</name>
    <name evidence="2" type="ORF">PLESTB_001132400</name>
</gene>
<organism evidence="2 3">
    <name type="scientific">Pleodorina starrii</name>
    <dbReference type="NCBI Taxonomy" id="330485"/>
    <lineage>
        <taxon>Eukaryota</taxon>
        <taxon>Viridiplantae</taxon>
        <taxon>Chlorophyta</taxon>
        <taxon>core chlorophytes</taxon>
        <taxon>Chlorophyceae</taxon>
        <taxon>CS clade</taxon>
        <taxon>Chlamydomonadales</taxon>
        <taxon>Volvocaceae</taxon>
        <taxon>Pleodorina</taxon>
    </lineage>
</organism>
<dbReference type="EMBL" id="BRXU01000016">
    <property type="protein sequence ID" value="GLC56664.1"/>
    <property type="molecule type" value="Genomic_DNA"/>
</dbReference>
<protein>
    <submittedName>
        <fullName evidence="2">Uncharacterized protein</fullName>
    </submittedName>
</protein>
<feature type="region of interest" description="Disordered" evidence="1">
    <location>
        <begin position="372"/>
        <end position="542"/>
    </location>
</feature>
<feature type="compositionally biased region" description="Gly residues" evidence="1">
    <location>
        <begin position="439"/>
        <end position="470"/>
    </location>
</feature>
<evidence type="ECO:0000256" key="1">
    <source>
        <dbReference type="SAM" id="MobiDB-lite"/>
    </source>
</evidence>
<proteinExistence type="predicted"/>
<feature type="compositionally biased region" description="Low complexity" evidence="1">
    <location>
        <begin position="1002"/>
        <end position="1011"/>
    </location>
</feature>
<feature type="compositionally biased region" description="Low complexity" evidence="1">
    <location>
        <begin position="372"/>
        <end position="382"/>
    </location>
</feature>
<dbReference type="Proteomes" id="UP001165080">
    <property type="component" value="Unassembled WGS sequence"/>
</dbReference>
<feature type="compositionally biased region" description="Polar residues" evidence="1">
    <location>
        <begin position="266"/>
        <end position="282"/>
    </location>
</feature>
<comment type="caution">
    <text evidence="2">The sequence shown here is derived from an EMBL/GenBank/DDBJ whole genome shotgun (WGS) entry which is preliminary data.</text>
</comment>
<feature type="compositionally biased region" description="Basic and acidic residues" evidence="1">
    <location>
        <begin position="57"/>
        <end position="70"/>
    </location>
</feature>
<feature type="compositionally biased region" description="Low complexity" evidence="1">
    <location>
        <begin position="155"/>
        <end position="171"/>
    </location>
</feature>
<feature type="compositionally biased region" description="Low complexity" evidence="1">
    <location>
        <begin position="390"/>
        <end position="400"/>
    </location>
</feature>
<feature type="compositionally biased region" description="Gly residues" evidence="1">
    <location>
        <begin position="1083"/>
        <end position="1097"/>
    </location>
</feature>
<sequence>MDIVLRRCSPPTKQPAQRGRGNTLAMAETSSRSAEAALEPDASPHDMVRNGEGSQQGKDHQAQDLPHRSGEAPASGSGKQRQLAATDPKWPNPSGAREGSAIQAEQQLLQHPAGDQDDDVDGEDRPDGSPGSLEWLLRYSDLRNVSRIQQELLNQQQRQQQQQQQQQQRQQQQHRGRNGLGAEQESGIPAEAAPVGGPPPSSSLPEPPAAAPAPEQQQQGGPAGGGPQDGPQRGGTNGALGKEPTPAPVPAGRTALGSPQPLKVITQHQPQLLRQARATKTPSIGAEARKAATAGVGPTQLQQQQEGGGGAGERRGAGAGAGGGGRARLAGRDKAGERPQGGGGGAAGTIRRGRQSTEDELLFAANALELLANSGPGATGPASGAGGLGAPTASASQGPSAGFGGGAGSRRDVTTSGRAGGAAAAGAAARGEPSVSGRAAGGRGPMGGGGGSGRRRGGGGGRGMRVGGTGPRIIRGTVPDPDLDDGDEGGGRAAAGTTDSPGGDSRGRPRAGPGGGVRYRPGAGRYDGEEGGGGGSGSDGEERRRYAMYGAPYNDMPDDEAMFGPVPRRPRMSVMCAPTLYEEIVATNSPDLPVQVLLLSSGQLQRLVERQQQMRVAADAAAVAAARHQRLLQKQVSHQQHQHQHQRARQLQQQQQFAVAAVAAAQQHQGGGGGGVLPFGSVGGFGAQVLNQEILRRAILVQQQQRQQQQQQHGDWEAMGDDGRYGGPGAEPPRRGPAGGGGGHPAAPRGPPLQQQRQSGGDWQQEEDHPGLHDYDGLEGTEDLPPLRHTPPPYGRTYEEASAAAAAAAAAAQQQQQQQQALGSLVLRLGGFGRDGGGPQLPLHVLGSLHQQLPPLQLHPRHSHPHPDFPPPPPPGDGLGEGQPAPKRRGRPPKLRSQGPDFLQPPGSASASQFFDGGSGGAKRSLSPADGRGSMPYTSGGGGGGGGSGRASQQQIPYGYDNGGADLDLTDDPVIGPPLSYDGGGQRALRGGREDGADVALGPGRAPSGPRVGSGGGGGSAGGGGLAGGSAGAVRHRPSGSLQQGRPSFGNAPDSDLEVDVEELPPPPQQQQPATARAADGAGWQGSGRGGAAGPYGGRHSWQGGPFDEADDVDGGPYADQGQYRSSYDRPEPSGGGAAAAAAVPSKRQRLADGAPPLNGRSGGRGRGRGRHTSPGGGMGPGEPGGRGGSGGGGAPGSGAAALRPPPSQQELAAYEPVVEIRDVEEEDGGRSLSLSFLHSTLGTFAGSLKLITAE</sequence>
<dbReference type="OrthoDB" id="553111at2759"/>
<name>A0A9W6BR19_9CHLO</name>
<reference evidence="2 3" key="1">
    <citation type="journal article" date="2023" name="Commun. Biol.">
        <title>Reorganization of the ancestral sex-determining regions during the evolution of trioecy in Pleodorina starrii.</title>
        <authorList>
            <person name="Takahashi K."/>
            <person name="Suzuki S."/>
            <person name="Kawai-Toyooka H."/>
            <person name="Yamamoto K."/>
            <person name="Hamaji T."/>
            <person name="Ootsuki R."/>
            <person name="Yamaguchi H."/>
            <person name="Kawachi M."/>
            <person name="Higashiyama T."/>
            <person name="Nozaki H."/>
        </authorList>
    </citation>
    <scope>NUCLEOTIDE SEQUENCE [LARGE SCALE GENOMIC DNA]</scope>
    <source>
        <strain evidence="2 3">NIES-4479</strain>
    </source>
</reference>
<feature type="region of interest" description="Disordered" evidence="1">
    <location>
        <begin position="705"/>
        <end position="802"/>
    </location>
</feature>
<evidence type="ECO:0000313" key="3">
    <source>
        <dbReference type="Proteomes" id="UP001165080"/>
    </source>
</evidence>
<dbReference type="AlphaFoldDB" id="A0A9W6BR19"/>
<feature type="compositionally biased region" description="Gly residues" evidence="1">
    <location>
        <begin position="306"/>
        <end position="326"/>
    </location>
</feature>
<keyword evidence="3" id="KW-1185">Reference proteome</keyword>
<accession>A0A9W6BR19</accession>